<feature type="compositionally biased region" description="Low complexity" evidence="9">
    <location>
        <begin position="1"/>
        <end position="11"/>
    </location>
</feature>
<organism evidence="10 11">
    <name type="scientific">Pristionchus pacificus</name>
    <name type="common">Parasitic nematode worm</name>
    <dbReference type="NCBI Taxonomy" id="54126"/>
    <lineage>
        <taxon>Eukaryota</taxon>
        <taxon>Metazoa</taxon>
        <taxon>Ecdysozoa</taxon>
        <taxon>Nematoda</taxon>
        <taxon>Chromadorea</taxon>
        <taxon>Rhabditida</taxon>
        <taxon>Rhabditina</taxon>
        <taxon>Diplogasteromorpha</taxon>
        <taxon>Diplogasteroidea</taxon>
        <taxon>Neodiplogasteridae</taxon>
        <taxon>Pristionchus</taxon>
    </lineage>
</organism>
<dbReference type="GO" id="GO:0097194">
    <property type="term" value="P:execution phase of apoptosis"/>
    <property type="evidence" value="ECO:0000318"/>
    <property type="project" value="GO_Central"/>
</dbReference>
<dbReference type="PRINTS" id="PR00376">
    <property type="entry name" value="IL1BCENZYME"/>
</dbReference>
<dbReference type="InterPro" id="IPR001315">
    <property type="entry name" value="CARD"/>
</dbReference>
<accession>A0A8R1U7S8</accession>
<evidence type="ECO:0000256" key="5">
    <source>
        <dbReference type="ARBA" id="ARBA00022807"/>
    </source>
</evidence>
<name>A0A2A6BZ62_PRIPA</name>
<evidence type="ECO:0000313" key="10">
    <source>
        <dbReference type="EnsemblMetazoa" id="PPA08237.1"/>
    </source>
</evidence>
<dbReference type="SMART" id="SM00115">
    <property type="entry name" value="CASc"/>
    <property type="match status" value="1"/>
</dbReference>
<keyword evidence="8" id="KW-0175">Coiled coil</keyword>
<dbReference type="InterPro" id="IPR011600">
    <property type="entry name" value="Pept_C14_caspase"/>
</dbReference>
<dbReference type="GO" id="GO:0008047">
    <property type="term" value="F:enzyme activator activity"/>
    <property type="evidence" value="ECO:0000318"/>
    <property type="project" value="GO_Central"/>
</dbReference>
<dbReference type="InterPro" id="IPR002138">
    <property type="entry name" value="Pept_C14_p10"/>
</dbReference>
<dbReference type="InterPro" id="IPR011029">
    <property type="entry name" value="DEATH-like_dom_sf"/>
</dbReference>
<feature type="compositionally biased region" description="Polar residues" evidence="9">
    <location>
        <begin position="587"/>
        <end position="606"/>
    </location>
</feature>
<feature type="region of interest" description="Disordered" evidence="9">
    <location>
        <begin position="408"/>
        <end position="431"/>
    </location>
</feature>
<proteinExistence type="inferred from homology"/>
<keyword evidence="3" id="KW-0053">Apoptosis</keyword>
<dbReference type="Pfam" id="PF00656">
    <property type="entry name" value="Peptidase_C14"/>
    <property type="match status" value="1"/>
</dbReference>
<feature type="compositionally biased region" description="Polar residues" evidence="9">
    <location>
        <begin position="306"/>
        <end position="316"/>
    </location>
</feature>
<comment type="similarity">
    <text evidence="1 7">Belongs to the peptidase C14A family.</text>
</comment>
<dbReference type="PANTHER" id="PTHR47901:SF8">
    <property type="entry name" value="CASPASE-3"/>
    <property type="match status" value="1"/>
</dbReference>
<gene>
    <name evidence="10" type="primary">WBGene00097791</name>
</gene>
<feature type="compositionally biased region" description="Basic and acidic residues" evidence="9">
    <location>
        <begin position="320"/>
        <end position="331"/>
    </location>
</feature>
<dbReference type="SMART" id="SM00114">
    <property type="entry name" value="CARD"/>
    <property type="match status" value="1"/>
</dbReference>
<evidence type="ECO:0000313" key="11">
    <source>
        <dbReference type="Proteomes" id="UP000005239"/>
    </source>
</evidence>
<dbReference type="Gene3D" id="3.40.50.1460">
    <property type="match status" value="1"/>
</dbReference>
<dbReference type="PROSITE" id="PS50209">
    <property type="entry name" value="CARD"/>
    <property type="match status" value="1"/>
</dbReference>
<evidence type="ECO:0000256" key="6">
    <source>
        <dbReference type="ARBA" id="ARBA00023145"/>
    </source>
</evidence>
<dbReference type="CDD" id="cd00032">
    <property type="entry name" value="CASc"/>
    <property type="match status" value="1"/>
</dbReference>
<evidence type="ECO:0000256" key="3">
    <source>
        <dbReference type="ARBA" id="ARBA00022703"/>
    </source>
</evidence>
<dbReference type="PROSITE" id="PS01121">
    <property type="entry name" value="CASPASE_HIS"/>
    <property type="match status" value="1"/>
</dbReference>
<dbReference type="Proteomes" id="UP000005239">
    <property type="component" value="Unassembled WGS sequence"/>
</dbReference>
<dbReference type="GO" id="GO:0004197">
    <property type="term" value="F:cysteine-type endopeptidase activity"/>
    <property type="evidence" value="ECO:0000318"/>
    <property type="project" value="GO_Central"/>
</dbReference>
<dbReference type="SUPFAM" id="SSF52129">
    <property type="entry name" value="Caspase-like"/>
    <property type="match status" value="1"/>
</dbReference>
<reference evidence="10" key="2">
    <citation type="submission" date="2022-06" db="UniProtKB">
        <authorList>
            <consortium name="EnsemblMetazoa"/>
        </authorList>
    </citation>
    <scope>IDENTIFICATION</scope>
    <source>
        <strain evidence="10">PS312</strain>
    </source>
</reference>
<evidence type="ECO:0000256" key="9">
    <source>
        <dbReference type="SAM" id="MobiDB-lite"/>
    </source>
</evidence>
<dbReference type="InterPro" id="IPR016129">
    <property type="entry name" value="Caspase_his_AS"/>
</dbReference>
<dbReference type="GO" id="GO:0006915">
    <property type="term" value="P:apoptotic process"/>
    <property type="evidence" value="ECO:0000318"/>
    <property type="project" value="GO_Central"/>
</dbReference>
<keyword evidence="5" id="KW-0788">Thiol protease</keyword>
<reference evidence="11" key="1">
    <citation type="journal article" date="2008" name="Nat. Genet.">
        <title>The Pristionchus pacificus genome provides a unique perspective on nematode lifestyle and parasitism.</title>
        <authorList>
            <person name="Dieterich C."/>
            <person name="Clifton S.W."/>
            <person name="Schuster L.N."/>
            <person name="Chinwalla A."/>
            <person name="Delehaunty K."/>
            <person name="Dinkelacker I."/>
            <person name="Fulton L."/>
            <person name="Fulton R."/>
            <person name="Godfrey J."/>
            <person name="Minx P."/>
            <person name="Mitreva M."/>
            <person name="Roeseler W."/>
            <person name="Tian H."/>
            <person name="Witte H."/>
            <person name="Yang S.P."/>
            <person name="Wilson R.K."/>
            <person name="Sommer R.J."/>
        </authorList>
    </citation>
    <scope>NUCLEOTIDE SEQUENCE [LARGE SCALE GENOMIC DNA]</scope>
    <source>
        <strain evidence="11">PS312</strain>
    </source>
</reference>
<feature type="compositionally biased region" description="Basic and acidic residues" evidence="9">
    <location>
        <begin position="50"/>
        <end position="61"/>
    </location>
</feature>
<feature type="coiled-coil region" evidence="8">
    <location>
        <begin position="828"/>
        <end position="928"/>
    </location>
</feature>
<feature type="region of interest" description="Disordered" evidence="9">
    <location>
        <begin position="1"/>
        <end position="21"/>
    </location>
</feature>
<feature type="region of interest" description="Disordered" evidence="9">
    <location>
        <begin position="573"/>
        <end position="626"/>
    </location>
</feature>
<feature type="region of interest" description="Disordered" evidence="9">
    <location>
        <begin position="246"/>
        <end position="278"/>
    </location>
</feature>
<dbReference type="PROSITE" id="PS50207">
    <property type="entry name" value="CASPASE_P10"/>
    <property type="match status" value="1"/>
</dbReference>
<dbReference type="PROSITE" id="PS01122">
    <property type="entry name" value="CASPASE_CYS"/>
    <property type="match status" value="1"/>
</dbReference>
<dbReference type="GO" id="GO:0006508">
    <property type="term" value="P:proteolysis"/>
    <property type="evidence" value="ECO:0000318"/>
    <property type="project" value="GO_Central"/>
</dbReference>
<sequence>MRKMTSTSSKSSKSRRSSILKIRQTTVDAKVDVVEQPKNRRRVSFHHQKSVKEYDKEKHELSATSPLKESVKEAMSDFDSTKSNSTLMSLGTPDRTTGDHTMNLFKGMMAGGNISSVHHESKDMSFSIIEDPANTTGQNDTLNVMNGMHTGHISIHSKSVDISYRMEESVNENGGDNTMDIFGRPSANQSTRGMSNTTMDMDISKADNTLTDGVFEGDDTMAIFGVAAKKVDTSIPLDNTMNIFTSGSGGSDKSRSSQSILMDMSANPTPPSSQDKTMAIFGMGSQSNESIAMEEVTMLEEEKESQTISSKSPLHSNHSKILDETQSPDHNDTMAMFTFAKTEEVEDEDVPIEMSMTVNMKNNCRPSSQDEVPSPTMNVFKRKGDDEIDDDLTMNVFGSKRWREEGDITVGDSGEEGVQKTKESQETPQELQKSVLMDEEDATMNVFGVKMDETGVEMVDDEESNGEKKDDQSILEISTKTAVEGSTEQLTTIPINSDRTFDCFNGLGDTSQMDLTGRANSFLDGVKTKGDVTEMDMSREGDETLAEFGMKDEEEEKNEDEVEQNETFVVKENEEVEKEDEKKEKSINGSVAINQSIIEDNSIPSDNRSDDMMEETPPPSQSPVNGVIRKTRLSTVIEVSSRYTAASSQSMRQRVESTEDESKDEGILDRMDHSVNEVEEGKEIYMEEKSGRMEDESMVDSASPSDNNTTFSATLTKRNMLDETRLSDRSMMNITRPFDELVLEKIEWMRRENEGGEIDGILKEHANDLIEETVRSIHKSESALEDLIPQINQLEKGDLLAKSIMKLNSIKVQEYRYLFEWARREAQKVWWEKRAETAEKLNEELERRMMRDEEELKTAKEDVIMMAKLNDLKEDVENLSKEVKMGRGLSRNTIDELIGASKRKEEEKERLERQVTKMELENMRQSTMALKIMAERRNDIDESIKRKMEERDKNKRELRAYLNMAGSMQNEHRKALIGFGDSSLPPLYLDPILDYLEVKQVLPESKINEIRRMSNGRLDLMRSLTKQGSIAFDEFFLSLVHSQQVHLADSLRPLVSQSVIASLENKGTEQKASSSIEGFERMEIDEERAGGGGRYDSDGNGKSSFSSFDLRDIEKKLASYEAQKGERVYQFTSPRGYALIISNEHFRTMPQRRGTKADVIALKNLFISKLGYEVEVHENLTGKELHNNIKSFASSTKHSFTSSAIVCILTHGEHDVLYGVDDQVVDVHYLLSSFNTHNAPHLAGKPKIILLQACRGERKDIGYEETDSGRPFAFLECLGMGGGGMMTRNKRPAESDILVAYATPAHYVSWRNSEKGSWFIQSFVEVAEKRSHDSDLLSILTQVNAKVAETYKANSSTGEYKQISEFSSKLTKKFFFFPPE</sequence>
<evidence type="ECO:0000256" key="8">
    <source>
        <dbReference type="SAM" id="Coils"/>
    </source>
</evidence>
<dbReference type="InterPro" id="IPR015917">
    <property type="entry name" value="Pept_C14A"/>
</dbReference>
<dbReference type="GO" id="GO:0043525">
    <property type="term" value="P:positive regulation of neuron apoptotic process"/>
    <property type="evidence" value="ECO:0000318"/>
    <property type="project" value="GO_Central"/>
</dbReference>
<dbReference type="PROSITE" id="PS50208">
    <property type="entry name" value="CASPASE_P20"/>
    <property type="match status" value="1"/>
</dbReference>
<dbReference type="EnsemblMetazoa" id="PPA08237.1">
    <property type="protein sequence ID" value="PPA08237.1"/>
    <property type="gene ID" value="WBGene00097791"/>
</dbReference>
<accession>A0A2A6BZ62</accession>
<evidence type="ECO:0000256" key="2">
    <source>
        <dbReference type="ARBA" id="ARBA00022670"/>
    </source>
</evidence>
<dbReference type="InterPro" id="IPR001309">
    <property type="entry name" value="Pept_C14_p20"/>
</dbReference>
<dbReference type="PANTHER" id="PTHR47901">
    <property type="entry name" value="CASPASE RECRUITMENT DOMAIN-CONTAINING PROTEIN 18"/>
    <property type="match status" value="1"/>
</dbReference>
<evidence type="ECO:0000256" key="7">
    <source>
        <dbReference type="RuleBase" id="RU003971"/>
    </source>
</evidence>
<evidence type="ECO:0000256" key="4">
    <source>
        <dbReference type="ARBA" id="ARBA00022801"/>
    </source>
</evidence>
<keyword evidence="6" id="KW-0865">Zymogen</keyword>
<feature type="region of interest" description="Disordered" evidence="9">
    <location>
        <begin position="644"/>
        <end position="665"/>
    </location>
</feature>
<feature type="region of interest" description="Disordered" evidence="9">
    <location>
        <begin position="37"/>
        <end position="67"/>
    </location>
</feature>
<dbReference type="InterPro" id="IPR033139">
    <property type="entry name" value="Caspase_cys_AS"/>
</dbReference>
<feature type="compositionally biased region" description="Basic and acidic residues" evidence="9">
    <location>
        <begin position="573"/>
        <end position="586"/>
    </location>
</feature>
<evidence type="ECO:0000256" key="1">
    <source>
        <dbReference type="ARBA" id="ARBA00010134"/>
    </source>
</evidence>
<protein>
    <submittedName>
        <fullName evidence="10">Ced-3</fullName>
    </submittedName>
</protein>
<dbReference type="InterPro" id="IPR002398">
    <property type="entry name" value="Pept_C14"/>
</dbReference>
<dbReference type="InterPro" id="IPR029030">
    <property type="entry name" value="Caspase-like_dom_sf"/>
</dbReference>
<dbReference type="GO" id="GO:0005737">
    <property type="term" value="C:cytoplasm"/>
    <property type="evidence" value="ECO:0000318"/>
    <property type="project" value="GO_Central"/>
</dbReference>
<dbReference type="SUPFAM" id="SSF47986">
    <property type="entry name" value="DEATH domain"/>
    <property type="match status" value="1"/>
</dbReference>
<feature type="compositionally biased region" description="Basic residues" evidence="9">
    <location>
        <begin position="39"/>
        <end position="49"/>
    </location>
</feature>
<keyword evidence="2" id="KW-0645">Protease</keyword>
<feature type="region of interest" description="Disordered" evidence="9">
    <location>
        <begin position="298"/>
        <end position="331"/>
    </location>
</feature>
<keyword evidence="4" id="KW-0378">Hydrolase</keyword>
<dbReference type="CDD" id="cd01671">
    <property type="entry name" value="CARD"/>
    <property type="match status" value="1"/>
</dbReference>
<dbReference type="Gene3D" id="1.10.533.10">
    <property type="entry name" value="Death Domain, Fas"/>
    <property type="match status" value="1"/>
</dbReference>
<keyword evidence="11" id="KW-1185">Reference proteome</keyword>